<dbReference type="Proteomes" id="UP001235849">
    <property type="component" value="Unassembled WGS sequence"/>
</dbReference>
<sequence>MSVISQVVQEALATGYLSIESENQLRSLLQNPYGQEDFYAFRQLQQATMMGNVKQESRELLCGSQLARR</sequence>
<gene>
    <name evidence="1" type="ORF">PMG25_22280</name>
</gene>
<evidence type="ECO:0000313" key="1">
    <source>
        <dbReference type="EMBL" id="MDJ1176821.1"/>
    </source>
</evidence>
<evidence type="ECO:0000313" key="2">
    <source>
        <dbReference type="Proteomes" id="UP001235849"/>
    </source>
</evidence>
<proteinExistence type="predicted"/>
<keyword evidence="2" id="KW-1185">Reference proteome</keyword>
<organism evidence="1 2">
    <name type="scientific">Roseofilum capinflatum BLCC-M114</name>
    <dbReference type="NCBI Taxonomy" id="3022440"/>
    <lineage>
        <taxon>Bacteria</taxon>
        <taxon>Bacillati</taxon>
        <taxon>Cyanobacteriota</taxon>
        <taxon>Cyanophyceae</taxon>
        <taxon>Desertifilales</taxon>
        <taxon>Desertifilaceae</taxon>
        <taxon>Roseofilum</taxon>
        <taxon>Roseofilum capinflatum</taxon>
    </lineage>
</organism>
<reference evidence="1 2" key="1">
    <citation type="submission" date="2023-01" db="EMBL/GenBank/DDBJ databases">
        <title>Novel diversity within Roseofilum (Cyanobacteria; Desertifilaceae) from marine benthic mats with descriptions of four novel species.</title>
        <authorList>
            <person name="Wang Y."/>
            <person name="Berthold D.E."/>
            <person name="Hu J."/>
            <person name="Lefler F.W."/>
            <person name="Laughinghouse H.D. IV."/>
        </authorList>
    </citation>
    <scope>NUCLEOTIDE SEQUENCE [LARGE SCALE GENOMIC DNA]</scope>
    <source>
        <strain evidence="1 2">BLCC-M114</strain>
    </source>
</reference>
<accession>A0ABT7BCD7</accession>
<dbReference type="EMBL" id="JAQOSO010000114">
    <property type="protein sequence ID" value="MDJ1176821.1"/>
    <property type="molecule type" value="Genomic_DNA"/>
</dbReference>
<name>A0ABT7BCD7_9CYAN</name>
<protein>
    <submittedName>
        <fullName evidence="1">Uncharacterized protein</fullName>
    </submittedName>
</protein>
<dbReference type="RefSeq" id="WP_283769091.1">
    <property type="nucleotide sequence ID" value="NZ_JAQOSO010000114.1"/>
</dbReference>
<comment type="caution">
    <text evidence="1">The sequence shown here is derived from an EMBL/GenBank/DDBJ whole genome shotgun (WGS) entry which is preliminary data.</text>
</comment>